<dbReference type="InterPro" id="IPR006169">
    <property type="entry name" value="GTP1_OBG_dom"/>
</dbReference>
<comment type="cofactor">
    <cofactor evidence="1 9">
        <name>Mg(2+)</name>
        <dbReference type="ChEBI" id="CHEBI:18420"/>
    </cofactor>
</comment>
<dbReference type="NCBIfam" id="NF008954">
    <property type="entry name" value="PRK12296.1"/>
    <property type="match status" value="1"/>
</dbReference>
<dbReference type="InterPro" id="IPR031167">
    <property type="entry name" value="G_OBG"/>
</dbReference>
<dbReference type="EMBL" id="RHJS01000002">
    <property type="protein sequence ID" value="RRK31518.1"/>
    <property type="molecule type" value="Genomic_DNA"/>
</dbReference>
<feature type="binding site" evidence="9">
    <location>
        <begin position="282"/>
        <end position="285"/>
    </location>
    <ligand>
        <name>GTP</name>
        <dbReference type="ChEBI" id="CHEBI:37565"/>
    </ligand>
</feature>
<dbReference type="Proteomes" id="UP000274920">
    <property type="component" value="Unassembled WGS sequence"/>
</dbReference>
<dbReference type="RefSeq" id="WP_004079076.1">
    <property type="nucleotide sequence ID" value="NZ_CASCYM010000019.1"/>
</dbReference>
<reference evidence="14" key="1">
    <citation type="submission" date="2018-10" db="EMBL/GenBank/DDBJ databases">
        <title>Schaedlerella arabinophila gen. nov. sp. nov., isolated from the mouse intestinal tract and comparative analysis with the genome of the closely related altered Schaedler flora strain ASF502.</title>
        <authorList>
            <person name="Miyake S."/>
            <person name="Soh M."/>
            <person name="Seedorf H."/>
        </authorList>
    </citation>
    <scope>NUCLEOTIDE SEQUENCE [LARGE SCALE GENOMIC DNA]</scope>
    <source>
        <strain evidence="14">DSM 106076</strain>
    </source>
</reference>
<keyword evidence="4 9" id="KW-0479">Metal-binding</keyword>
<dbReference type="AlphaFoldDB" id="N2AKL2"/>
<keyword evidence="8 9" id="KW-0342">GTP-binding</keyword>
<dbReference type="NCBIfam" id="TIGR02729">
    <property type="entry name" value="Obg_CgtA"/>
    <property type="match status" value="1"/>
</dbReference>
<organism evidence="14 15">
    <name type="scientific">Schaedlerella arabinosiphila</name>
    <dbReference type="NCBI Taxonomy" id="2044587"/>
    <lineage>
        <taxon>Bacteria</taxon>
        <taxon>Bacillati</taxon>
        <taxon>Bacillota</taxon>
        <taxon>Clostridia</taxon>
        <taxon>Lachnospirales</taxon>
        <taxon>Lachnospiraceae</taxon>
        <taxon>Schaedlerella</taxon>
    </lineage>
</organism>
<dbReference type="InterPro" id="IPR036346">
    <property type="entry name" value="GTP-bd_prot_GTP1/OBG_C_sf"/>
</dbReference>
<comment type="function">
    <text evidence="9">An essential GTPase which binds GTP, GDP and possibly (p)ppGpp with moderate affinity, with high nucleotide exchange rates and a fairly low GTP hydrolysis rate. Plays a role in control of the cell cycle, stress response, ribosome biogenesis and in those bacteria that undergo differentiation, in morphogenesis control.</text>
</comment>
<dbReference type="Pfam" id="PF01926">
    <property type="entry name" value="MMR_HSR1"/>
    <property type="match status" value="1"/>
</dbReference>
<dbReference type="Pfam" id="PF09269">
    <property type="entry name" value="DUF1967"/>
    <property type="match status" value="1"/>
</dbReference>
<keyword evidence="3 9" id="KW-0963">Cytoplasm</keyword>
<dbReference type="PROSITE" id="PS51883">
    <property type="entry name" value="OBG"/>
    <property type="match status" value="1"/>
</dbReference>
<dbReference type="OrthoDB" id="9807318at2"/>
<comment type="similarity">
    <text evidence="2 9">Belongs to the TRAFAC class OBG-HflX-like GTPase superfamily. OBG GTPase family.</text>
</comment>
<feature type="binding site" evidence="9">
    <location>
        <position position="172"/>
    </location>
    <ligand>
        <name>Mg(2+)</name>
        <dbReference type="ChEBI" id="CHEBI:18420"/>
    </ligand>
</feature>
<gene>
    <name evidence="14" type="primary">obgE</name>
    <name evidence="9" type="synonym">obg</name>
    <name evidence="14" type="ORF">EBB54_09170</name>
    <name evidence="13" type="ORF">FMM80_19545</name>
</gene>
<evidence type="ECO:0000313" key="14">
    <source>
        <dbReference type="EMBL" id="RRK31518.1"/>
    </source>
</evidence>
<feature type="binding site" evidence="9">
    <location>
        <position position="192"/>
    </location>
    <ligand>
        <name>Mg(2+)</name>
        <dbReference type="ChEBI" id="CHEBI:18420"/>
    </ligand>
</feature>
<dbReference type="InterPro" id="IPR006074">
    <property type="entry name" value="GTP1-OBG_CS"/>
</dbReference>
<keyword evidence="5 9" id="KW-0547">Nucleotide-binding</keyword>
<feature type="binding site" evidence="9">
    <location>
        <begin position="212"/>
        <end position="215"/>
    </location>
    <ligand>
        <name>GTP</name>
        <dbReference type="ChEBI" id="CHEBI:37565"/>
    </ligand>
</feature>
<keyword evidence="15" id="KW-1185">Reference proteome</keyword>
<feature type="domain" description="Obg" evidence="12">
    <location>
        <begin position="1"/>
        <end position="158"/>
    </location>
</feature>
<dbReference type="InterPro" id="IPR015349">
    <property type="entry name" value="OCT_dom"/>
</dbReference>
<dbReference type="GO" id="GO:0000287">
    <property type="term" value="F:magnesium ion binding"/>
    <property type="evidence" value="ECO:0007669"/>
    <property type="project" value="InterPro"/>
</dbReference>
<sequence length="430" mass="47367">MFADRAKISIRSGKGGNGHCSFRRELYVANGGPDGGDGGKGGDLIFEVDEGLNTLVDYRHKRKYAAGDGEEGGKRRCHGKNGKDLVLKVPEGTVVKEAKTQKVIADMSGDNRRQIVLKGGKGGLGNQHFATATMQVPKYAQPGKPAMELEVLLELKVIADVGLIGFPNVGKSTLLSRVTNADPKIANYHFTTLNPNLGVVDLDNGKGFVMADIPGLIEGASEGVGLGHEFLRHIERTKLMIHVVDAAGTEGRDPVDDIHKINQELRAYNQELADRPQVIAANKTDLIYSGDEDPVKRLRAEFEQKGIPVFPISGVSGQGLKELLYYVSEKLEQMDHKPVVFEQEYFPEDELIYEELPYSVEFVDGMYVVEGPKIEKMLGYTNLDAEKGFVFFQRFLKNTGILDELEAAGIQDGDTVRMYGLQFEYLKSEL</sequence>
<proteinExistence type="inferred from homology"/>
<dbReference type="HOGENOM" id="CLU_011747_2_1_9"/>
<dbReference type="eggNOG" id="COG0536">
    <property type="taxonomic scope" value="Bacteria"/>
</dbReference>
<dbReference type="GO" id="GO:0042254">
    <property type="term" value="P:ribosome biogenesis"/>
    <property type="evidence" value="ECO:0007669"/>
    <property type="project" value="UniProtKB-UniRule"/>
</dbReference>
<dbReference type="CDD" id="cd01898">
    <property type="entry name" value="Obg"/>
    <property type="match status" value="1"/>
</dbReference>
<feature type="domain" description="OCT" evidence="11">
    <location>
        <begin position="350"/>
        <end position="427"/>
    </location>
</feature>
<dbReference type="PROSITE" id="PS51710">
    <property type="entry name" value="G_OBG"/>
    <property type="match status" value="1"/>
</dbReference>
<dbReference type="PRINTS" id="PR00326">
    <property type="entry name" value="GTP1OBG"/>
</dbReference>
<dbReference type="STRING" id="2044587.C824_02264"/>
<dbReference type="HAMAP" id="MF_01454">
    <property type="entry name" value="GTPase_Obg"/>
    <property type="match status" value="1"/>
</dbReference>
<keyword evidence="6 9" id="KW-0378">Hydrolase</keyword>
<dbReference type="Proteomes" id="UP000474104">
    <property type="component" value="Unassembled WGS sequence"/>
</dbReference>
<dbReference type="PANTHER" id="PTHR11702:SF31">
    <property type="entry name" value="MITOCHONDRIAL RIBOSOME-ASSOCIATED GTPASE 2"/>
    <property type="match status" value="1"/>
</dbReference>
<accession>N2AKL2</accession>
<dbReference type="PROSITE" id="PS51881">
    <property type="entry name" value="OCT"/>
    <property type="match status" value="1"/>
</dbReference>
<comment type="subcellular location">
    <subcellularLocation>
        <location evidence="9">Cytoplasm</location>
    </subcellularLocation>
</comment>
<dbReference type="Gene3D" id="2.70.210.12">
    <property type="entry name" value="GTP1/OBG domain"/>
    <property type="match status" value="1"/>
</dbReference>
<feature type="binding site" evidence="9">
    <location>
        <begin position="313"/>
        <end position="315"/>
    </location>
    <ligand>
        <name>GTP</name>
        <dbReference type="ChEBI" id="CHEBI:37565"/>
    </ligand>
</feature>
<evidence type="ECO:0000256" key="4">
    <source>
        <dbReference type="ARBA" id="ARBA00022723"/>
    </source>
</evidence>
<dbReference type="EC" id="3.6.5.-" evidence="9"/>
<feature type="binding site" evidence="9">
    <location>
        <begin position="190"/>
        <end position="194"/>
    </location>
    <ligand>
        <name>GTP</name>
        <dbReference type="ChEBI" id="CHEBI:37565"/>
    </ligand>
</feature>
<dbReference type="FunFam" id="2.70.210.12:FF:000001">
    <property type="entry name" value="GTPase Obg"/>
    <property type="match status" value="1"/>
</dbReference>
<dbReference type="NCBIfam" id="NF008955">
    <property type="entry name" value="PRK12297.1"/>
    <property type="match status" value="1"/>
</dbReference>
<comment type="subunit">
    <text evidence="9">Monomer.</text>
</comment>
<dbReference type="SUPFAM" id="SSF52540">
    <property type="entry name" value="P-loop containing nucleoside triphosphate hydrolases"/>
    <property type="match status" value="1"/>
</dbReference>
<accession>A0A3R8JMF1</accession>
<dbReference type="GO" id="GO:0005525">
    <property type="term" value="F:GTP binding"/>
    <property type="evidence" value="ECO:0007669"/>
    <property type="project" value="UniProtKB-UniRule"/>
</dbReference>
<dbReference type="GO" id="GO:0003924">
    <property type="term" value="F:GTPase activity"/>
    <property type="evidence" value="ECO:0007669"/>
    <property type="project" value="UniProtKB-UniRule"/>
</dbReference>
<evidence type="ECO:0000259" key="11">
    <source>
        <dbReference type="PROSITE" id="PS51881"/>
    </source>
</evidence>
<reference evidence="13 16" key="2">
    <citation type="submission" date="2019-07" db="EMBL/GenBank/DDBJ databases">
        <title>Draft genome sequences of 15 bacterial species constituting the stable defined intestinal microbiota of the GM15 gnotobiotic mouse model.</title>
        <authorList>
            <person name="Elie C."/>
            <person name="Mathieu A."/>
            <person name="Saliou A."/>
            <person name="Darnaud M."/>
            <person name="Leulier F."/>
            <person name="Tamellini A."/>
        </authorList>
    </citation>
    <scope>NUCLEOTIDE SEQUENCE [LARGE SCALE GENOMIC DNA]</scope>
    <source>
        <strain evidence="16">ASF 502</strain>
        <strain evidence="13">MD300</strain>
    </source>
</reference>
<feature type="domain" description="OBG-type G" evidence="10">
    <location>
        <begin position="159"/>
        <end position="332"/>
    </location>
</feature>
<evidence type="ECO:0000256" key="6">
    <source>
        <dbReference type="ARBA" id="ARBA00022801"/>
    </source>
</evidence>
<name>N2AKL2_9FIRM</name>
<dbReference type="NCBIfam" id="TIGR03595">
    <property type="entry name" value="Obg_CgtA_exten"/>
    <property type="match status" value="1"/>
</dbReference>
<evidence type="ECO:0000256" key="2">
    <source>
        <dbReference type="ARBA" id="ARBA00007699"/>
    </source>
</evidence>
<evidence type="ECO:0000313" key="15">
    <source>
        <dbReference type="Proteomes" id="UP000274920"/>
    </source>
</evidence>
<evidence type="ECO:0000313" key="13">
    <source>
        <dbReference type="EMBL" id="NDO70722.1"/>
    </source>
</evidence>
<dbReference type="SUPFAM" id="SSF82051">
    <property type="entry name" value="Obg GTP-binding protein N-terminal domain"/>
    <property type="match status" value="1"/>
</dbReference>
<evidence type="ECO:0000256" key="7">
    <source>
        <dbReference type="ARBA" id="ARBA00022842"/>
    </source>
</evidence>
<dbReference type="InterPro" id="IPR036726">
    <property type="entry name" value="GTP1_OBG_dom_sf"/>
</dbReference>
<feature type="binding site" evidence="9">
    <location>
        <begin position="165"/>
        <end position="172"/>
    </location>
    <ligand>
        <name>GTP</name>
        <dbReference type="ChEBI" id="CHEBI:37565"/>
    </ligand>
</feature>
<protein>
    <recommendedName>
        <fullName evidence="9">GTPase Obg</fullName>
        <ecNumber evidence="9">3.6.5.-</ecNumber>
    </recommendedName>
    <alternativeName>
        <fullName evidence="9">GTP-binding protein Obg</fullName>
    </alternativeName>
</protein>
<dbReference type="Gene3D" id="3.30.300.350">
    <property type="entry name" value="GTP-binding protein OBG, C-terminal domain"/>
    <property type="match status" value="1"/>
</dbReference>
<dbReference type="EMBL" id="VIRB01000119">
    <property type="protein sequence ID" value="NDO70722.1"/>
    <property type="molecule type" value="Genomic_DNA"/>
</dbReference>
<comment type="caution">
    <text evidence="14">The sequence shown here is derived from an EMBL/GenBank/DDBJ whole genome shotgun (WGS) entry which is preliminary data.</text>
</comment>
<dbReference type="NCBIfam" id="NF008956">
    <property type="entry name" value="PRK12299.1"/>
    <property type="match status" value="1"/>
</dbReference>
<dbReference type="GO" id="GO:0005737">
    <property type="term" value="C:cytoplasm"/>
    <property type="evidence" value="ECO:0007669"/>
    <property type="project" value="UniProtKB-SubCell"/>
</dbReference>
<evidence type="ECO:0000259" key="10">
    <source>
        <dbReference type="PROSITE" id="PS51710"/>
    </source>
</evidence>
<dbReference type="InterPro" id="IPR027417">
    <property type="entry name" value="P-loop_NTPase"/>
</dbReference>
<dbReference type="InterPro" id="IPR006073">
    <property type="entry name" value="GTP-bd"/>
</dbReference>
<dbReference type="InterPro" id="IPR014100">
    <property type="entry name" value="GTP-bd_Obg/CgtA"/>
</dbReference>
<dbReference type="Gene3D" id="3.40.50.300">
    <property type="entry name" value="P-loop containing nucleotide triphosphate hydrolases"/>
    <property type="match status" value="1"/>
</dbReference>
<evidence type="ECO:0000313" key="16">
    <source>
        <dbReference type="Proteomes" id="UP000474104"/>
    </source>
</evidence>
<dbReference type="PANTHER" id="PTHR11702">
    <property type="entry name" value="DEVELOPMENTALLY REGULATED GTP-BINDING PROTEIN-RELATED"/>
    <property type="match status" value="1"/>
</dbReference>
<evidence type="ECO:0000259" key="12">
    <source>
        <dbReference type="PROSITE" id="PS51883"/>
    </source>
</evidence>
<evidence type="ECO:0000256" key="5">
    <source>
        <dbReference type="ARBA" id="ARBA00022741"/>
    </source>
</evidence>
<evidence type="ECO:0000256" key="3">
    <source>
        <dbReference type="ARBA" id="ARBA00022490"/>
    </source>
</evidence>
<evidence type="ECO:0000256" key="1">
    <source>
        <dbReference type="ARBA" id="ARBA00001946"/>
    </source>
</evidence>
<keyword evidence="7 9" id="KW-0460">Magnesium</keyword>
<evidence type="ECO:0000256" key="8">
    <source>
        <dbReference type="ARBA" id="ARBA00023134"/>
    </source>
</evidence>
<dbReference type="InterPro" id="IPR045086">
    <property type="entry name" value="OBG_GTPase"/>
</dbReference>
<dbReference type="PROSITE" id="PS00905">
    <property type="entry name" value="GTP1_OBG"/>
    <property type="match status" value="1"/>
</dbReference>
<evidence type="ECO:0000256" key="9">
    <source>
        <dbReference type="HAMAP-Rule" id="MF_01454"/>
    </source>
</evidence>
<dbReference type="SUPFAM" id="SSF102741">
    <property type="entry name" value="Obg GTP-binding protein C-terminal domain"/>
    <property type="match status" value="1"/>
</dbReference>
<dbReference type="Pfam" id="PF01018">
    <property type="entry name" value="GTP1_OBG"/>
    <property type="match status" value="1"/>
</dbReference>